<dbReference type="InterPro" id="IPR036872">
    <property type="entry name" value="CH_dom_sf"/>
</dbReference>
<comment type="caution">
    <text evidence="18">The sequence shown here is derived from an EMBL/GenBank/DDBJ whole genome shotgun (WGS) entry which is preliminary data.</text>
</comment>
<proteinExistence type="inferred from homology"/>
<evidence type="ECO:0000256" key="16">
    <source>
        <dbReference type="SAM" id="MobiDB-lite"/>
    </source>
</evidence>
<dbReference type="SMART" id="SM00033">
    <property type="entry name" value="CH"/>
    <property type="match status" value="1"/>
</dbReference>
<keyword evidence="19" id="KW-1185">Reference proteome</keyword>
<evidence type="ECO:0000256" key="6">
    <source>
        <dbReference type="ARBA" id="ARBA00022618"/>
    </source>
</evidence>
<organism evidence="18 19">
    <name type="scientific">Aldrovandia affinis</name>
    <dbReference type="NCBI Taxonomy" id="143900"/>
    <lineage>
        <taxon>Eukaryota</taxon>
        <taxon>Metazoa</taxon>
        <taxon>Chordata</taxon>
        <taxon>Craniata</taxon>
        <taxon>Vertebrata</taxon>
        <taxon>Euteleostomi</taxon>
        <taxon>Actinopterygii</taxon>
        <taxon>Neopterygii</taxon>
        <taxon>Teleostei</taxon>
        <taxon>Notacanthiformes</taxon>
        <taxon>Halosauridae</taxon>
        <taxon>Aldrovandia</taxon>
    </lineage>
</organism>
<evidence type="ECO:0000256" key="5">
    <source>
        <dbReference type="ARBA" id="ARBA00015657"/>
    </source>
</evidence>
<dbReference type="PANTHER" id="PTHR22444:SF1">
    <property type="entry name" value="GLUTAMATE-RICH PROTEIN 1"/>
    <property type="match status" value="1"/>
</dbReference>
<evidence type="ECO:0000256" key="13">
    <source>
        <dbReference type="ARBA" id="ARBA00033100"/>
    </source>
</evidence>
<keyword evidence="11" id="KW-0131">Cell cycle</keyword>
<feature type="region of interest" description="Disordered" evidence="16">
    <location>
        <begin position="689"/>
        <end position="841"/>
    </location>
</feature>
<keyword evidence="9 15" id="KW-0175">Coiled coil</keyword>
<comment type="function">
    <text evidence="12">Involved in cytokinesis and spindle organization. May play a role in actin cytoskeleton organization and microtubule stabilization and hence required for proper cell adhesion and migration.</text>
</comment>
<feature type="region of interest" description="Disordered" evidence="16">
    <location>
        <begin position="162"/>
        <end position="181"/>
    </location>
</feature>
<evidence type="ECO:0000256" key="4">
    <source>
        <dbReference type="ARBA" id="ARBA00011235"/>
    </source>
</evidence>
<feature type="compositionally biased region" description="Basic and acidic residues" evidence="16">
    <location>
        <begin position="711"/>
        <end position="748"/>
    </location>
</feature>
<feature type="domain" description="Calponin-homology (CH)" evidence="17">
    <location>
        <begin position="853"/>
        <end position="958"/>
    </location>
</feature>
<feature type="compositionally biased region" description="Polar residues" evidence="16">
    <location>
        <begin position="823"/>
        <end position="838"/>
    </location>
</feature>
<feature type="compositionally biased region" description="Basic and acidic residues" evidence="16">
    <location>
        <begin position="689"/>
        <end position="699"/>
    </location>
</feature>
<comment type="subunit">
    <text evidence="4">May interact with both microtubules and actin cytoskeleton.</text>
</comment>
<evidence type="ECO:0000256" key="2">
    <source>
        <dbReference type="ARBA" id="ARBA00004610"/>
    </source>
</evidence>
<evidence type="ECO:0000256" key="12">
    <source>
        <dbReference type="ARBA" id="ARBA00025131"/>
    </source>
</evidence>
<dbReference type="PROSITE" id="PS50021">
    <property type="entry name" value="CH"/>
    <property type="match status" value="1"/>
</dbReference>
<name>A0AAD7S8V1_9TELE</name>
<feature type="region of interest" description="Disordered" evidence="16">
    <location>
        <begin position="378"/>
        <end position="397"/>
    </location>
</feature>
<gene>
    <name evidence="18" type="ORF">AAFF_G00012140</name>
</gene>
<feature type="coiled-coil region" evidence="15">
    <location>
        <begin position="204"/>
        <end position="238"/>
    </location>
</feature>
<keyword evidence="10" id="KW-0963">Cytoplasm</keyword>
<feature type="compositionally biased region" description="Basic and acidic residues" evidence="16">
    <location>
        <begin position="529"/>
        <end position="546"/>
    </location>
</feature>
<feature type="region of interest" description="Disordered" evidence="16">
    <location>
        <begin position="434"/>
        <end position="546"/>
    </location>
</feature>
<evidence type="ECO:0000256" key="1">
    <source>
        <dbReference type="ARBA" id="ARBA00004186"/>
    </source>
</evidence>
<feature type="compositionally biased region" description="Low complexity" evidence="16">
    <location>
        <begin position="762"/>
        <end position="773"/>
    </location>
</feature>
<keyword evidence="10" id="KW-0206">Cytoskeleton</keyword>
<reference evidence="18" key="1">
    <citation type="journal article" date="2023" name="Science">
        <title>Genome structures resolve the early diversification of teleost fishes.</title>
        <authorList>
            <person name="Parey E."/>
            <person name="Louis A."/>
            <person name="Montfort J."/>
            <person name="Bouchez O."/>
            <person name="Roques C."/>
            <person name="Iampietro C."/>
            <person name="Lluch J."/>
            <person name="Castinel A."/>
            <person name="Donnadieu C."/>
            <person name="Desvignes T."/>
            <person name="Floi Bucao C."/>
            <person name="Jouanno E."/>
            <person name="Wen M."/>
            <person name="Mejri S."/>
            <person name="Dirks R."/>
            <person name="Jansen H."/>
            <person name="Henkel C."/>
            <person name="Chen W.J."/>
            <person name="Zahm M."/>
            <person name="Cabau C."/>
            <person name="Klopp C."/>
            <person name="Thompson A.W."/>
            <person name="Robinson-Rechavi M."/>
            <person name="Braasch I."/>
            <person name="Lecointre G."/>
            <person name="Bobe J."/>
            <person name="Postlethwait J.H."/>
            <person name="Berthelot C."/>
            <person name="Roest Crollius H."/>
            <person name="Guiguen Y."/>
        </authorList>
    </citation>
    <scope>NUCLEOTIDE SEQUENCE</scope>
    <source>
        <strain evidence="18">NC1722</strain>
    </source>
</reference>
<accession>A0AAD7S8V1</accession>
<dbReference type="AlphaFoldDB" id="A0AAD7S8V1"/>
<dbReference type="GO" id="GO:0051301">
    <property type="term" value="P:cell division"/>
    <property type="evidence" value="ECO:0007669"/>
    <property type="project" value="UniProtKB-KW"/>
</dbReference>
<evidence type="ECO:0000256" key="15">
    <source>
        <dbReference type="SAM" id="Coils"/>
    </source>
</evidence>
<feature type="compositionally biased region" description="Basic residues" evidence="16">
    <location>
        <begin position="114"/>
        <end position="126"/>
    </location>
</feature>
<keyword evidence="7" id="KW-0303">Gap junction</keyword>
<evidence type="ECO:0000256" key="3">
    <source>
        <dbReference type="ARBA" id="ARBA00009452"/>
    </source>
</evidence>
<dbReference type="GO" id="GO:0005819">
    <property type="term" value="C:spindle"/>
    <property type="evidence" value="ECO:0007669"/>
    <property type="project" value="UniProtKB-SubCell"/>
</dbReference>
<sequence length="959" mass="104122">MENRKEVFQGKLLKRLFPLPPKTETPQTTKISPGSVPEKTADKMEVIGSTVAGDEGRRSRLPRKRVYGALPPPAGYRAGSEESVSLSEPGDINTDRNPAAGTGGEGSPEPGSGGRRRRRRKKKHHGVPGGGGGGGGGGGTEEEMETGVTADRGCVEGVAATAVGDAKMSKNKRRKAKKRRHKERLITLGLKPSAAAVEFTYQPGGEEEEEEEEMEEEMEDEECREKRLAELLDFLQATREICLSDRSSAAGEPQGPDPSIQGLLMSLSAGTAPPADLARLHRLRSLVLLRDAGRLTDALEDFQRRCAMPPGEISAICSLFRYWLTDILPMQTNHGPVQWGNGRLGPSFKRKYIHPNSNCTSPEGGRGKSVYRRLIQSHPVQSQKDLGESRSTGTRGPTQLPCAHCIMGNFASKEAQVPTGGAHLDVFHSLPTSQLTSNFQGTSPPPASTPGKPEGSKSGSVRGLHKERGPSFRNSSLTVTPQRSAPSGQTGSAAGGPRACEGSPSAPPPLGSPVSTTPSEPSPSPSPSPEKDKGPERPPAAEDGRVYRDVLALRTLLADCRASLGLISDDDDDKEGPQTAADLLRCILAEREELVKEIRSLKETLRTERAEWLQFQSDLQVAVSVADRLHLEAQEELVKLQRAQEETERRLAATRERQLEAERELETTRVEHEDTRQSLAAVRAQLERLREEERARTDQTPRGGEAAARPAGDRGPGDGERRERRGAGERQRGGSVEAEEKRKEEGTDSTKGSRVTERSRSLSRLPLLSSTPSAVNGISQPTTPPRSLRKNQNTARGRLDSALEGQESGSTGQPEEMPPASKRNATPTDTPHTASGTAKAQDGFSSLLRRHGGSKRNSLLRWCQSRTQGYKNIEITNFSSSWSDGLAFCAVYHTYLPSVIPYSSLCPADRKENLGLAFRTGESVGILASLTVEEVLRRGGPDWQRVLGYVESMYRHFEM</sequence>
<dbReference type="SUPFAM" id="SSF47576">
    <property type="entry name" value="Calponin-homology domain, CH-domain"/>
    <property type="match status" value="1"/>
</dbReference>
<evidence type="ECO:0000313" key="18">
    <source>
        <dbReference type="EMBL" id="KAJ8396891.1"/>
    </source>
</evidence>
<evidence type="ECO:0000256" key="11">
    <source>
        <dbReference type="ARBA" id="ARBA00023306"/>
    </source>
</evidence>
<keyword evidence="6" id="KW-0132">Cell division</keyword>
<evidence type="ECO:0000256" key="14">
    <source>
        <dbReference type="ARBA" id="ARBA00080480"/>
    </source>
</evidence>
<keyword evidence="8" id="KW-0965">Cell junction</keyword>
<dbReference type="InterPro" id="IPR001715">
    <property type="entry name" value="CH_dom"/>
</dbReference>
<comment type="subcellular location">
    <subcellularLocation>
        <location evidence="2">Cell junction</location>
        <location evidence="2">Gap junction</location>
    </subcellularLocation>
    <subcellularLocation>
        <location evidence="1">Cytoplasm</location>
        <location evidence="1">Cytoskeleton</location>
        <location evidence="1">Spindle</location>
    </subcellularLocation>
</comment>
<evidence type="ECO:0000313" key="19">
    <source>
        <dbReference type="Proteomes" id="UP001221898"/>
    </source>
</evidence>
<feature type="compositionally biased region" description="Polar residues" evidence="16">
    <location>
        <begin position="472"/>
        <end position="492"/>
    </location>
</feature>
<feature type="compositionally biased region" description="Basic residues" evidence="16">
    <location>
        <begin position="169"/>
        <end position="181"/>
    </location>
</feature>
<dbReference type="FunFam" id="1.10.418.10:FF:000020">
    <property type="entry name" value="Cytospin-A isoform 1"/>
    <property type="match status" value="1"/>
</dbReference>
<feature type="region of interest" description="Disordered" evidence="16">
    <location>
        <begin position="17"/>
        <end position="153"/>
    </location>
</feature>
<evidence type="ECO:0000256" key="7">
    <source>
        <dbReference type="ARBA" id="ARBA00022868"/>
    </source>
</evidence>
<dbReference type="InterPro" id="IPR026719">
    <property type="entry name" value="ERICH1"/>
</dbReference>
<dbReference type="PANTHER" id="PTHR22444">
    <property type="entry name" value="GLUTAMATE-RICH PROTEIN 1"/>
    <property type="match status" value="1"/>
</dbReference>
<evidence type="ECO:0000259" key="17">
    <source>
        <dbReference type="PROSITE" id="PS50021"/>
    </source>
</evidence>
<feature type="compositionally biased region" description="Gly residues" evidence="16">
    <location>
        <begin position="127"/>
        <end position="139"/>
    </location>
</feature>
<evidence type="ECO:0000256" key="10">
    <source>
        <dbReference type="ARBA" id="ARBA00023212"/>
    </source>
</evidence>
<evidence type="ECO:0000256" key="8">
    <source>
        <dbReference type="ARBA" id="ARBA00022949"/>
    </source>
</evidence>
<dbReference type="Gene3D" id="1.10.418.10">
    <property type="entry name" value="Calponin-like domain"/>
    <property type="match status" value="1"/>
</dbReference>
<protein>
    <recommendedName>
        <fullName evidence="5">Cytospin-A</fullName>
    </recommendedName>
    <alternativeName>
        <fullName evidence="14">SPECC1-like protein</fullName>
    </alternativeName>
    <alternativeName>
        <fullName evidence="13">Sperm antigen with calponin homology and coiled-coil domains 1-like</fullName>
    </alternativeName>
</protein>
<dbReference type="Proteomes" id="UP001221898">
    <property type="component" value="Unassembled WGS sequence"/>
</dbReference>
<dbReference type="EMBL" id="JAINUG010000102">
    <property type="protein sequence ID" value="KAJ8396891.1"/>
    <property type="molecule type" value="Genomic_DNA"/>
</dbReference>
<dbReference type="Pfam" id="PF00307">
    <property type="entry name" value="CH"/>
    <property type="match status" value="1"/>
</dbReference>
<dbReference type="GO" id="GO:0005921">
    <property type="term" value="C:gap junction"/>
    <property type="evidence" value="ECO:0007669"/>
    <property type="project" value="UniProtKB-SubCell"/>
</dbReference>
<evidence type="ECO:0000256" key="9">
    <source>
        <dbReference type="ARBA" id="ARBA00023054"/>
    </source>
</evidence>
<dbReference type="CDD" id="cd22249">
    <property type="entry name" value="UDM1_RNF168_RNF169-like"/>
    <property type="match status" value="1"/>
</dbReference>
<comment type="similarity">
    <text evidence="3">Belongs to the cytospin-A family.</text>
</comment>